<evidence type="ECO:0000313" key="13">
    <source>
        <dbReference type="Proteomes" id="UP000184079"/>
    </source>
</evidence>
<dbReference type="RefSeq" id="WP_073005340.1">
    <property type="nucleotide sequence ID" value="NZ_FQXD01000002.1"/>
</dbReference>
<evidence type="ECO:0000256" key="10">
    <source>
        <dbReference type="ARBA" id="ARBA00023157"/>
    </source>
</evidence>
<dbReference type="PANTHER" id="PTHR35457:SF1">
    <property type="entry name" value="HEME A SYNTHASE"/>
    <property type="match status" value="1"/>
</dbReference>
<evidence type="ECO:0000256" key="8">
    <source>
        <dbReference type="ARBA" id="ARBA00023133"/>
    </source>
</evidence>
<feature type="binding site" description="axial binding residue" evidence="11">
    <location>
        <position position="278"/>
    </location>
    <ligand>
        <name>heme</name>
        <dbReference type="ChEBI" id="CHEBI:30413"/>
    </ligand>
    <ligandPart>
        <name>Fe</name>
        <dbReference type="ChEBI" id="CHEBI:18248"/>
    </ligandPart>
</feature>
<dbReference type="InterPro" id="IPR050450">
    <property type="entry name" value="COX15/CtaA_HemeA_synthase"/>
</dbReference>
<keyword evidence="13" id="KW-1185">Reference proteome</keyword>
<evidence type="ECO:0000256" key="9">
    <source>
        <dbReference type="ARBA" id="ARBA00023136"/>
    </source>
</evidence>
<evidence type="ECO:0000313" key="12">
    <source>
        <dbReference type="EMBL" id="SHG88928.1"/>
    </source>
</evidence>
<dbReference type="EMBL" id="FQXD01000002">
    <property type="protein sequence ID" value="SHG88928.1"/>
    <property type="molecule type" value="Genomic_DNA"/>
</dbReference>
<keyword evidence="10" id="KW-1015">Disulfide bond</keyword>
<keyword evidence="4 11" id="KW-0479">Metal-binding</keyword>
<dbReference type="GO" id="GO:0120547">
    <property type="term" value="F:heme A synthase activity"/>
    <property type="evidence" value="ECO:0007669"/>
    <property type="project" value="UniProtKB-EC"/>
</dbReference>
<dbReference type="GO" id="GO:0005886">
    <property type="term" value="C:plasma membrane"/>
    <property type="evidence" value="ECO:0007669"/>
    <property type="project" value="UniProtKB-SubCell"/>
</dbReference>
<feature type="transmembrane region" description="Helical" evidence="11">
    <location>
        <begin position="93"/>
        <end position="114"/>
    </location>
</feature>
<dbReference type="GO" id="GO:0046872">
    <property type="term" value="F:metal ion binding"/>
    <property type="evidence" value="ECO:0007669"/>
    <property type="project" value="UniProtKB-KW"/>
</dbReference>
<feature type="transmembrane region" description="Helical" evidence="11">
    <location>
        <begin position="273"/>
        <end position="294"/>
    </location>
</feature>
<evidence type="ECO:0000256" key="1">
    <source>
        <dbReference type="ARBA" id="ARBA00004141"/>
    </source>
</evidence>
<dbReference type="InterPro" id="IPR023755">
    <property type="entry name" value="HemeA_Synthase_type1"/>
</dbReference>
<dbReference type="AlphaFoldDB" id="A0A1M5NHC0"/>
<feature type="transmembrane region" description="Helical" evidence="11">
    <location>
        <begin position="63"/>
        <end position="81"/>
    </location>
</feature>
<feature type="transmembrane region" description="Helical" evidence="11">
    <location>
        <begin position="120"/>
        <end position="142"/>
    </location>
</feature>
<dbReference type="InterPro" id="IPR003780">
    <property type="entry name" value="COX15/CtaA_fam"/>
</dbReference>
<evidence type="ECO:0000256" key="6">
    <source>
        <dbReference type="ARBA" id="ARBA00023002"/>
    </source>
</evidence>
<evidence type="ECO:0000256" key="7">
    <source>
        <dbReference type="ARBA" id="ARBA00023004"/>
    </source>
</evidence>
<feature type="transmembrane region" description="Helical" evidence="11">
    <location>
        <begin position="163"/>
        <end position="180"/>
    </location>
</feature>
<keyword evidence="7 11" id="KW-0408">Iron</keyword>
<keyword evidence="3 11" id="KW-0812">Transmembrane</keyword>
<comment type="subcellular location">
    <subcellularLocation>
        <location evidence="11">Cell membrane</location>
        <topology evidence="11">Multi-pass membrane protein</topology>
    </subcellularLocation>
    <subcellularLocation>
        <location evidence="1">Membrane</location>
        <topology evidence="1">Multi-pass membrane protein</topology>
    </subcellularLocation>
</comment>
<feature type="transmembrane region" description="Helical" evidence="11">
    <location>
        <begin position="7"/>
        <end position="26"/>
    </location>
</feature>
<evidence type="ECO:0000256" key="4">
    <source>
        <dbReference type="ARBA" id="ARBA00022723"/>
    </source>
</evidence>
<keyword evidence="9 11" id="KW-0472">Membrane</keyword>
<protein>
    <recommendedName>
        <fullName evidence="11">Heme A synthase</fullName>
        <shortName evidence="11">HAS</shortName>
        <ecNumber evidence="11">1.17.99.9</ecNumber>
    </recommendedName>
    <alternativeName>
        <fullName evidence="11">Cytochrome aa3-controlling protein</fullName>
    </alternativeName>
</protein>
<evidence type="ECO:0000256" key="2">
    <source>
        <dbReference type="ARBA" id="ARBA00022475"/>
    </source>
</evidence>
<dbReference type="Pfam" id="PF02628">
    <property type="entry name" value="COX15-CtaA"/>
    <property type="match status" value="1"/>
</dbReference>
<feature type="binding site" description="axial binding residue" evidence="11">
    <location>
        <position position="216"/>
    </location>
    <ligand>
        <name>heme</name>
        <dbReference type="ChEBI" id="CHEBI:30413"/>
    </ligand>
    <ligandPart>
        <name>Fe</name>
        <dbReference type="ChEBI" id="CHEBI:18248"/>
    </ligandPart>
</feature>
<comment type="subunit">
    <text evidence="11">Interacts with CtaB.</text>
</comment>
<accession>A0A1M5NHC0</accession>
<name>A0A1M5NHC0_9BACI</name>
<dbReference type="HAMAP" id="MF_01664">
    <property type="entry name" value="HemeA_synth_type1"/>
    <property type="match status" value="1"/>
</dbReference>
<reference evidence="13" key="1">
    <citation type="submission" date="2016-11" db="EMBL/GenBank/DDBJ databases">
        <authorList>
            <person name="Varghese N."/>
            <person name="Submissions S."/>
        </authorList>
    </citation>
    <scope>NUCLEOTIDE SEQUENCE [LARGE SCALE GENOMIC DNA]</scope>
    <source>
        <strain evidence="13">CGMCC 1.6496</strain>
    </source>
</reference>
<evidence type="ECO:0000256" key="5">
    <source>
        <dbReference type="ARBA" id="ARBA00022989"/>
    </source>
</evidence>
<dbReference type="UniPathway" id="UPA00269">
    <property type="reaction ID" value="UER00713"/>
</dbReference>
<organism evidence="12 13">
    <name type="scientific">Virgibacillus chiguensis</name>
    <dbReference type="NCBI Taxonomy" id="411959"/>
    <lineage>
        <taxon>Bacteria</taxon>
        <taxon>Bacillati</taxon>
        <taxon>Bacillota</taxon>
        <taxon>Bacilli</taxon>
        <taxon>Bacillales</taxon>
        <taxon>Bacillaceae</taxon>
        <taxon>Virgibacillus</taxon>
    </lineage>
</organism>
<comment type="cofactor">
    <cofactor evidence="11">
        <name>heme b</name>
        <dbReference type="ChEBI" id="CHEBI:60344"/>
    </cofactor>
</comment>
<dbReference type="GO" id="GO:0006784">
    <property type="term" value="P:heme A biosynthetic process"/>
    <property type="evidence" value="ECO:0007669"/>
    <property type="project" value="UniProtKB-UniRule"/>
</dbReference>
<proteinExistence type="inferred from homology"/>
<keyword evidence="6 11" id="KW-0560">Oxidoreductase</keyword>
<keyword evidence="8 11" id="KW-0350">Heme biosynthesis</keyword>
<keyword evidence="2 11" id="KW-1003">Cell membrane</keyword>
<keyword evidence="5 11" id="KW-1133">Transmembrane helix</keyword>
<evidence type="ECO:0000256" key="11">
    <source>
        <dbReference type="HAMAP-Rule" id="MF_01664"/>
    </source>
</evidence>
<feature type="transmembrane region" description="Helical" evidence="11">
    <location>
        <begin position="244"/>
        <end position="267"/>
    </location>
</feature>
<sequence length="317" mass="35536">MIKSLKWLSIVATLGMTFVLLGGALVTKTGSEDGCGNSWPLCEGEWLPSEITPELIIELSHRLVTGVVGFAVIGLAILAWIKLGHVREVKFLSILSVLFLILQALIGAAAVVWGQSDFALAAHFGISLISFAAVFLLMLLIFEVDKKFDAKSLLIKKAHRLEIYALTIYTMLVVYSGALVRHTDANLVCKSWPFCNNQAPLDFSNYVIPQWIQMGHRLAAGILFLWTVIFAFRMIRTYKNNKLMFWGWWTVISLITLQVFFGAMIIFTRLHLATALMHALIISLFFGMLTYFILHATRSAKYAKQTDNNKSETQISL</sequence>
<dbReference type="OrthoDB" id="9816428at2"/>
<gene>
    <name evidence="11" type="primary">ctaA</name>
    <name evidence="12" type="ORF">SAMN05421807_102226</name>
</gene>
<comment type="catalytic activity">
    <reaction evidence="11">
        <text>Fe(II)-heme o + 2 A + H2O = Fe(II)-heme a + 2 AH2</text>
        <dbReference type="Rhea" id="RHEA:63388"/>
        <dbReference type="ChEBI" id="CHEBI:13193"/>
        <dbReference type="ChEBI" id="CHEBI:15377"/>
        <dbReference type="ChEBI" id="CHEBI:17499"/>
        <dbReference type="ChEBI" id="CHEBI:60530"/>
        <dbReference type="ChEBI" id="CHEBI:61715"/>
        <dbReference type="EC" id="1.17.99.9"/>
    </reaction>
</comment>
<comment type="pathway">
    <text evidence="11">Porphyrin-containing compound metabolism; heme A biosynthesis; heme A from heme O: step 1/1.</text>
</comment>
<evidence type="ECO:0000256" key="3">
    <source>
        <dbReference type="ARBA" id="ARBA00022692"/>
    </source>
</evidence>
<dbReference type="EC" id="1.17.99.9" evidence="11"/>
<comment type="function">
    <text evidence="11">Catalyzes the conversion of heme O to heme A by two successive hydroxylations of the methyl group at C8. The first hydroxylation forms heme I, the second hydroxylation results in an unstable dihydroxymethyl group, which spontaneously dehydrates, resulting in the formyl group of heme A.</text>
</comment>
<feature type="transmembrane region" description="Helical" evidence="11">
    <location>
        <begin position="214"/>
        <end position="232"/>
    </location>
</feature>
<dbReference type="Proteomes" id="UP000184079">
    <property type="component" value="Unassembled WGS sequence"/>
</dbReference>
<dbReference type="PANTHER" id="PTHR35457">
    <property type="entry name" value="HEME A SYNTHASE"/>
    <property type="match status" value="1"/>
</dbReference>
<comment type="similarity">
    <text evidence="11">Belongs to the COX15/CtaA family. Type 1 subfamily.</text>
</comment>